<reference evidence="2" key="1">
    <citation type="submission" date="2023-07" db="EMBL/GenBank/DDBJ databases">
        <title>Study on multiphase classification of strain Alteromonas salexigens isolated from the Yellow Sea.</title>
        <authorList>
            <person name="Sun L."/>
        </authorList>
    </citation>
    <scope>NUCLEOTIDE SEQUENCE [LARGE SCALE GENOMIC DNA]</scope>
    <source>
        <strain evidence="2">ASW11-19</strain>
    </source>
</reference>
<dbReference type="InterPro" id="IPR043148">
    <property type="entry name" value="TagF_C"/>
</dbReference>
<evidence type="ECO:0000313" key="1">
    <source>
        <dbReference type="EMBL" id="MCU7554809.1"/>
    </source>
</evidence>
<comment type="caution">
    <text evidence="1">The sequence shown here is derived from an EMBL/GenBank/DDBJ whole genome shotgun (WGS) entry which is preliminary data.</text>
</comment>
<organism evidence="1 2">
    <name type="scientific">Alteromonas salexigens</name>
    <dbReference type="NCBI Taxonomy" id="2982530"/>
    <lineage>
        <taxon>Bacteria</taxon>
        <taxon>Pseudomonadati</taxon>
        <taxon>Pseudomonadota</taxon>
        <taxon>Gammaproteobacteria</taxon>
        <taxon>Alteromonadales</taxon>
        <taxon>Alteromonadaceae</taxon>
        <taxon>Alteromonas/Salinimonas group</taxon>
        <taxon>Alteromonas</taxon>
    </lineage>
</organism>
<dbReference type="SUPFAM" id="SSF53756">
    <property type="entry name" value="UDP-Glycosyltransferase/glycogen phosphorylase"/>
    <property type="match status" value="1"/>
</dbReference>
<dbReference type="EMBL" id="JAOTJC010000007">
    <property type="protein sequence ID" value="MCU7554809.1"/>
    <property type="molecule type" value="Genomic_DNA"/>
</dbReference>
<accession>A0ABT2VNJ8</accession>
<gene>
    <name evidence="1" type="ORF">OCL06_09375</name>
</gene>
<dbReference type="Pfam" id="PF04464">
    <property type="entry name" value="Glyphos_transf"/>
    <property type="match status" value="1"/>
</dbReference>
<dbReference type="RefSeq" id="WP_262993803.1">
    <property type="nucleotide sequence ID" value="NZ_JAOTJC010000007.1"/>
</dbReference>
<keyword evidence="2" id="KW-1185">Reference proteome</keyword>
<dbReference type="Gene3D" id="3.40.50.12580">
    <property type="match status" value="1"/>
</dbReference>
<evidence type="ECO:0000313" key="2">
    <source>
        <dbReference type="Proteomes" id="UP001209257"/>
    </source>
</evidence>
<dbReference type="Proteomes" id="UP001209257">
    <property type="component" value="Unassembled WGS sequence"/>
</dbReference>
<sequence length="367" mass="41964">MSLSVQFDTQHLYYLPQYLPVAQALKKQGAKCEFIFYKEGQLDSIKDEAIAKSGFSALYLDSPLQSLSFYQQSTADWVIFGNKPAFSVSDKPTISAQLALMQHGIGPKACYYDVSEFPFDVRFVEGSERLSRLQQRFPDLNFVDTGYAKLDPLFKSDSTNTMSIEDLDLDQSKKTLLYAPTFFPSSIEYLSEHWPEQLSDYNIIVKPHFFSHTKQKYQAHRSLFSTWQKYSNVYVTSVDEYNLLPFMQIADIMLSDASSAIFEFAALNKPVVWCDFYHTRWSYKGLLSFRLKRRLDPDISLFHKLTTRAASANKIKSALNMSQQSTKARQAARKKMLNDMVGRTDGKCGERIVDFLLSHSLSGGRLA</sequence>
<proteinExistence type="predicted"/>
<protein>
    <submittedName>
        <fullName evidence="1">CDP-glycerol glycerophosphotransferase family protein</fullName>
    </submittedName>
</protein>
<dbReference type="InterPro" id="IPR007554">
    <property type="entry name" value="Glycerophosphate_synth"/>
</dbReference>
<name>A0ABT2VNJ8_9ALTE</name>